<evidence type="ECO:0000313" key="4">
    <source>
        <dbReference type="Proteomes" id="UP001229955"/>
    </source>
</evidence>
<dbReference type="InterPro" id="IPR036291">
    <property type="entry name" value="NAD(P)-bd_dom_sf"/>
</dbReference>
<dbReference type="PANTHER" id="PTHR43781">
    <property type="entry name" value="SACCHAROPINE DEHYDROGENASE"/>
    <property type="match status" value="1"/>
</dbReference>
<evidence type="ECO:0000259" key="1">
    <source>
        <dbReference type="Pfam" id="PF03435"/>
    </source>
</evidence>
<dbReference type="EMBL" id="CP130612">
    <property type="protein sequence ID" value="WKW12286.1"/>
    <property type="molecule type" value="Genomic_DNA"/>
</dbReference>
<evidence type="ECO:0000313" key="2">
    <source>
        <dbReference type="EMBL" id="WKW12286.1"/>
    </source>
</evidence>
<dbReference type="KEGG" id="pspc:Strain318_001570"/>
<dbReference type="PANTHER" id="PTHR43781:SF1">
    <property type="entry name" value="SACCHAROPINE DEHYDROGENASE"/>
    <property type="match status" value="1"/>
</dbReference>
<keyword evidence="4" id="KW-1185">Reference proteome</keyword>
<reference evidence="3" key="1">
    <citation type="submission" date="2023-07" db="EMBL/GenBank/DDBJ databases">
        <authorList>
            <person name="Haufschild T."/>
            <person name="Kallscheuer N."/>
            <person name="Hammer J."/>
            <person name="Kohn T."/>
            <person name="Kabuu M."/>
            <person name="Jogler M."/>
            <person name="Wohfarth N."/>
            <person name="Heuer A."/>
            <person name="Rohde M."/>
            <person name="van Teeseling M.C.F."/>
            <person name="Jogler C."/>
        </authorList>
    </citation>
    <scope>NUCLEOTIDE SEQUENCE</scope>
    <source>
        <strain evidence="2">Strain 138</strain>
        <strain evidence="3">Strain 318</strain>
    </source>
</reference>
<accession>A0AA49JUK4</accession>
<dbReference type="InterPro" id="IPR005097">
    <property type="entry name" value="Sacchrp_dh_NADP-bd"/>
</dbReference>
<evidence type="ECO:0000313" key="3">
    <source>
        <dbReference type="EMBL" id="WKW15194.1"/>
    </source>
</evidence>
<dbReference type="SUPFAM" id="SSF51735">
    <property type="entry name" value="NAD(P)-binding Rossmann-fold domains"/>
    <property type="match status" value="1"/>
</dbReference>
<organism evidence="3 4">
    <name type="scientific">Pseudogemmatithrix spongiicola</name>
    <dbReference type="NCBI Taxonomy" id="3062599"/>
    <lineage>
        <taxon>Bacteria</taxon>
        <taxon>Pseudomonadati</taxon>
        <taxon>Gemmatimonadota</taxon>
        <taxon>Gemmatimonadia</taxon>
        <taxon>Gemmatimonadales</taxon>
        <taxon>Gemmatimonadaceae</taxon>
        <taxon>Pseudogemmatithrix</taxon>
    </lineage>
</organism>
<feature type="domain" description="Saccharopine dehydrogenase NADP binding" evidence="1">
    <location>
        <begin position="5"/>
        <end position="122"/>
    </location>
</feature>
<accession>A0AA49Q7Y0</accession>
<proteinExistence type="predicted"/>
<dbReference type="RefSeq" id="WP_367885163.1">
    <property type="nucleotide sequence ID" value="NZ_CP130612.1"/>
</dbReference>
<gene>
    <name evidence="2" type="ORF">Strain138_001570</name>
    <name evidence="3" type="ORF">Strain318_001570</name>
</gene>
<dbReference type="EMBL" id="CP130613">
    <property type="protein sequence ID" value="WKW15194.1"/>
    <property type="molecule type" value="Genomic_DNA"/>
</dbReference>
<dbReference type="Gene3D" id="3.40.50.720">
    <property type="entry name" value="NAD(P)-binding Rossmann-like Domain"/>
    <property type="match status" value="1"/>
</dbReference>
<name>A0AA49Q7Y0_9BACT</name>
<dbReference type="Pfam" id="PF03435">
    <property type="entry name" value="Sacchrp_dh_NADP"/>
    <property type="match status" value="1"/>
</dbReference>
<dbReference type="Proteomes" id="UP001229955">
    <property type="component" value="Chromosome"/>
</dbReference>
<protein>
    <submittedName>
        <fullName evidence="3">Saccharopine dehydrogenase NADP-binding domain-containing protein</fullName>
    </submittedName>
</protein>
<sequence>MSAFVVYGATGYTGRLIVEEAVRLGLRPVLSGRNPEAVRSLAAPFGLEARPASLDDPRALDAALAGAHAVLHCAGPFHRMAQPMLEACLRNRVHYLDITGEIAVFERMAASDVAAKAAGITLLPGVGFDVVPSDCLAAHLHARMPDAIALELAFTGGTGLSRGTATTMVEGIAQGGAIRRDCHIVRVPSAYATRDIDFGDRRRHCVTIPWGDVSTAFHSTRIPDIRVYTAVPPQTVRLMRLTRPILPLLGTAPVQRFLKARIAARTPGPSAERRAGARSRLWGEVRDAEGRVMQSRLVAPDGYSLTAMTAVAAAQRVAAGGVPVGFQTPSSAFGKDFILSFPDTQREDIV</sequence>
<dbReference type="AlphaFoldDB" id="A0AA49Q7Y0"/>